<evidence type="ECO:0000256" key="4">
    <source>
        <dbReference type="ARBA" id="ARBA00022511"/>
    </source>
</evidence>
<dbReference type="InterPro" id="IPR000776">
    <property type="entry name" value="Fusion_F0_Paramyxovir"/>
</dbReference>
<evidence type="ECO:0000256" key="5">
    <source>
        <dbReference type="ARBA" id="ARBA00022521"/>
    </source>
</evidence>
<dbReference type="Gene3D" id="1.10.287.2480">
    <property type="match status" value="1"/>
</dbReference>
<organism evidence="19 21">
    <name type="scientific">Teviot virus</name>
    <dbReference type="NCBI Taxonomy" id="1554501"/>
    <lineage>
        <taxon>Viruses</taxon>
        <taxon>Riboviria</taxon>
        <taxon>Orthornavirae</taxon>
        <taxon>Negarnaviricota</taxon>
        <taxon>Haploviricotina</taxon>
        <taxon>Monjiviricetes</taxon>
        <taxon>Mononegavirales</taxon>
        <taxon>Paramyxoviridae</taxon>
        <taxon>Rubulavirinae</taxon>
        <taxon>Pararubulavirus</taxon>
        <taxon>Pararubulavirus teviotense</taxon>
    </lineage>
</organism>
<name>A0A0C5I663_9MONO</name>
<keyword evidence="8" id="KW-0732">Signal</keyword>
<dbReference type="SUPFAM" id="SSF58069">
    <property type="entry name" value="Virus ectodomain"/>
    <property type="match status" value="1"/>
</dbReference>
<protein>
    <recommendedName>
        <fullName evidence="2 18">Fusion glycoprotein F0</fullName>
    </recommendedName>
</protein>
<evidence type="ECO:0000256" key="14">
    <source>
        <dbReference type="ARBA" id="ARBA00023136"/>
    </source>
</evidence>
<keyword evidence="10" id="KW-1043">Host membrane</keyword>
<keyword evidence="5" id="KW-1169">Fusion of virus membrane with host cell membrane</keyword>
<dbReference type="RefSeq" id="YP_009512976.1">
    <property type="nucleotide sequence ID" value="NC_039198.1"/>
</dbReference>
<dbReference type="GO" id="GO:0046718">
    <property type="term" value="P:symbiont entry into host cell"/>
    <property type="evidence" value="ECO:0007669"/>
    <property type="project" value="UniProtKB-KW"/>
</dbReference>
<comment type="subcellular location">
    <subcellularLocation>
        <location evidence="18">Virion membrane</location>
        <topology evidence="18">Single-pass type I membrane protein</topology>
    </subcellularLocation>
    <subcellularLocation>
        <location evidence="18">Host cell membrane</location>
        <topology evidence="18">Single-pass membrane protein</topology>
    </subcellularLocation>
</comment>
<dbReference type="Gene3D" id="6.10.10.110">
    <property type="match status" value="1"/>
</dbReference>
<keyword evidence="12 18" id="KW-1133">Transmembrane helix</keyword>
<keyword evidence="3" id="KW-1168">Fusion of virus membrane with host membrane</keyword>
<dbReference type="Pfam" id="PF00523">
    <property type="entry name" value="Fusion_gly"/>
    <property type="match status" value="1"/>
</dbReference>
<comment type="similarity">
    <text evidence="1 18">Belongs to the paramyxoviruses fusion glycoprotein family.</text>
</comment>
<dbReference type="Gene3D" id="2.40.490.10">
    <property type="entry name" value="Newcastle disease virus like domain"/>
    <property type="match status" value="1"/>
</dbReference>
<evidence type="ECO:0000256" key="9">
    <source>
        <dbReference type="ARBA" id="ARBA00022844"/>
    </source>
</evidence>
<dbReference type="GO" id="GO:0055036">
    <property type="term" value="C:virion membrane"/>
    <property type="evidence" value="ECO:0007669"/>
    <property type="project" value="UniProtKB-SubCell"/>
</dbReference>
<keyword evidence="22" id="KW-1185">Reference proteome</keyword>
<evidence type="ECO:0000256" key="18">
    <source>
        <dbReference type="RuleBase" id="RU003705"/>
    </source>
</evidence>
<dbReference type="SUPFAM" id="SSF69922">
    <property type="entry name" value="Head and neck region of the ectodomain of NDV fusion glycoprotein"/>
    <property type="match status" value="1"/>
</dbReference>
<dbReference type="GO" id="GO:0019031">
    <property type="term" value="C:viral envelope"/>
    <property type="evidence" value="ECO:0007669"/>
    <property type="project" value="UniProtKB-KW"/>
</dbReference>
<dbReference type="EMBL" id="KP271123">
    <property type="protein sequence ID" value="AJP33326.1"/>
    <property type="molecule type" value="mRNA"/>
</dbReference>
<evidence type="ECO:0000256" key="11">
    <source>
        <dbReference type="ARBA" id="ARBA00022879"/>
    </source>
</evidence>
<keyword evidence="17" id="KW-1160">Virus entry into host cell</keyword>
<dbReference type="Proteomes" id="UP000175289">
    <property type="component" value="Segment"/>
</dbReference>
<dbReference type="GeneID" id="37626956"/>
<proteinExistence type="evidence at transcript level"/>
<evidence type="ECO:0000256" key="17">
    <source>
        <dbReference type="ARBA" id="ARBA00023296"/>
    </source>
</evidence>
<keyword evidence="4" id="KW-1032">Host cell membrane</keyword>
<dbReference type="EMBL" id="KP271124">
    <property type="protein sequence ID" value="AJP33333.1"/>
    <property type="molecule type" value="mRNA"/>
</dbReference>
<keyword evidence="14 18" id="KW-0472">Membrane</keyword>
<evidence type="ECO:0000256" key="15">
    <source>
        <dbReference type="ARBA" id="ARBA00023157"/>
    </source>
</evidence>
<keyword evidence="13" id="KW-0175">Coiled coil</keyword>
<dbReference type="Proteomes" id="UP000157104">
    <property type="component" value="Segment"/>
</dbReference>
<evidence type="ECO:0000256" key="10">
    <source>
        <dbReference type="ARBA" id="ARBA00022870"/>
    </source>
</evidence>
<keyword evidence="16" id="KW-0325">Glycoprotein</keyword>
<reference evidence="19" key="1">
    <citation type="submission" date="2014-12" db="EMBL/GenBank/DDBJ databases">
        <authorList>
            <person name="Burroughs A."/>
            <person name="Tachedjian M."/>
            <person name="Crameri G."/>
            <person name="Meers J."/>
            <person name="Durr P."/>
            <person name="Wang L."/>
            <person name="Smith I."/>
            <person name="Todd S."/>
            <person name="Barr J."/>
            <person name="Marsh G."/>
            <person name="Yu M."/>
        </authorList>
    </citation>
    <scope>NUCLEOTIDE SEQUENCE</scope>
    <source>
        <strain evidence="20">Cedar Grove</strain>
        <strain evidence="19">Geelong</strain>
    </source>
</reference>
<comment type="subunit">
    <text evidence="18">Homotrimer of disulfide-linked F1-F2.</text>
</comment>
<evidence type="ECO:0000256" key="12">
    <source>
        <dbReference type="ARBA" id="ARBA00022989"/>
    </source>
</evidence>
<keyword evidence="7 18" id="KW-0812">Transmembrane</keyword>
<evidence type="ECO:0000256" key="6">
    <source>
        <dbReference type="ARBA" id="ARBA00022595"/>
    </source>
</evidence>
<gene>
    <name evidence="19" type="primary">F</name>
</gene>
<dbReference type="GO" id="GO:0020002">
    <property type="term" value="C:host cell plasma membrane"/>
    <property type="evidence" value="ECO:0007669"/>
    <property type="project" value="UniProtKB-SubCell"/>
</dbReference>
<keyword evidence="6" id="KW-1162">Viral penetration into host cytoplasm</keyword>
<dbReference type="OrthoDB" id="2687at10239"/>
<evidence type="ECO:0000256" key="13">
    <source>
        <dbReference type="ARBA" id="ARBA00023054"/>
    </source>
</evidence>
<sequence length="538" mass="58262">MNLLKVHLLLMLYPSCICGINKDKLLSIGLVHKSVKNLMFYSQGSPSYIVVKLVPTLGNLPENCTLNSLKRYKSTVTSLLTPLSDNLNYLQQTLTVSKGSRRRRFAGVAIGLAALGVAAAAQATAAVALVEARQNAAQIQSLSESIQNTNLAVNELKTAIGASAVAIQAIQTQVNDVINPAINRLSCEVLDAQLASMLNLYLIHLTTVFQNQITNPALSPLSIQSLQSLLQSTSGILTNMTAGSNLVLNDALATGLITGQVVGMNLTSLQIVIAAYVPNVAKLTNAIVHQFIRITTSVNGTEVIVQSPTQIMEQNEVMYELRSDHCSESVMNIYCPYIDAQLMPPTSTNCINGQLNDCTFSKVVGSFPTRFAAVEGAILANCKYLQCNCLVPPYIITPLKGEMISMINLSKCQRLDLGTVVFEINNPVNVTFNGNYRADVGQLIVTNPLDISAELNQINTSLSNAQTFLSKSDAWLRVSQWLSNSGTIFIILLIGLGIGVIYMVINTYVVVQIIKEINRIRDKDRAHLLKGSVSSISM</sequence>
<feature type="transmembrane region" description="Helical" evidence="18">
    <location>
        <begin position="488"/>
        <end position="511"/>
    </location>
</feature>
<evidence type="ECO:0000256" key="2">
    <source>
        <dbReference type="ARBA" id="ARBA00016586"/>
    </source>
</evidence>
<evidence type="ECO:0000313" key="22">
    <source>
        <dbReference type="Proteomes" id="UP000175289"/>
    </source>
</evidence>
<keyword evidence="15" id="KW-1015">Disulfide bond</keyword>
<evidence type="ECO:0000313" key="19">
    <source>
        <dbReference type="EMBL" id="AJP33326.1"/>
    </source>
</evidence>
<evidence type="ECO:0000313" key="21">
    <source>
        <dbReference type="Proteomes" id="UP000157104"/>
    </source>
</evidence>
<evidence type="ECO:0000256" key="7">
    <source>
        <dbReference type="ARBA" id="ARBA00022692"/>
    </source>
</evidence>
<dbReference type="KEGG" id="vg:37626956"/>
<evidence type="ECO:0000256" key="16">
    <source>
        <dbReference type="ARBA" id="ARBA00023180"/>
    </source>
</evidence>
<evidence type="ECO:0000313" key="20">
    <source>
        <dbReference type="EMBL" id="AJP33333.1"/>
    </source>
</evidence>
<evidence type="ECO:0000256" key="3">
    <source>
        <dbReference type="ARBA" id="ARBA00022506"/>
    </source>
</evidence>
<dbReference type="Gene3D" id="2.60.40.1690">
    <property type="entry name" value="Head and neck region of the ectodomain of NDV fusion glycoprotein"/>
    <property type="match status" value="1"/>
</dbReference>
<evidence type="ECO:0000256" key="8">
    <source>
        <dbReference type="ARBA" id="ARBA00022729"/>
    </source>
</evidence>
<keyword evidence="11 18" id="KW-0261">Viral envelope protein</keyword>
<accession>A0A0C5I663</accession>
<reference evidence="21 22" key="2">
    <citation type="journal article" date="2015" name="Genome Announc.">
        <title>Complete genome sequence of teviot paramyxovirus, a novel rubulavirus isolated from fruit bats in australia.</title>
        <authorList>
            <person name="Burroughs A.L."/>
            <person name="Tachedjian M."/>
            <person name="Crameri G."/>
            <person name="Durr P.A."/>
            <person name="Marsh G.A."/>
            <person name="Wang L.F."/>
        </authorList>
    </citation>
    <scope>NUCLEOTIDE SEQUENCE [LARGE SCALE GENOMIC DNA]</scope>
    <source>
        <strain evidence="20">Cedar Grove</strain>
        <strain evidence="19">Geelong</strain>
    </source>
</reference>
<keyword evidence="9" id="KW-0946">Virion</keyword>
<evidence type="ECO:0000256" key="1">
    <source>
        <dbReference type="ARBA" id="ARBA00008211"/>
    </source>
</evidence>
<dbReference type="GO" id="GO:0019064">
    <property type="term" value="P:fusion of virus membrane with host plasma membrane"/>
    <property type="evidence" value="ECO:0007669"/>
    <property type="project" value="UniProtKB-KW"/>
</dbReference>